<evidence type="ECO:0000256" key="2">
    <source>
        <dbReference type="ARBA" id="ARBA00022857"/>
    </source>
</evidence>
<gene>
    <name evidence="5" type="ORF">EV650_4107</name>
</gene>
<protein>
    <submittedName>
        <fullName evidence="5">NAD(P)-dependent dehydrogenase (Short-subunit alcohol dehydrogenase family)</fullName>
    </submittedName>
</protein>
<dbReference type="Proteomes" id="UP000295447">
    <property type="component" value="Unassembled WGS sequence"/>
</dbReference>
<keyword evidence="2" id="KW-0521">NADP</keyword>
<dbReference type="GO" id="GO:0016491">
    <property type="term" value="F:oxidoreductase activity"/>
    <property type="evidence" value="ECO:0007669"/>
    <property type="project" value="UniProtKB-KW"/>
</dbReference>
<sequence length="235" mass="25171">MTTTLITGANRGLGYETARRLIEAGHTVYIGARDPERGKQAAADLGAHYLTLDVTSDESVDAAAEQFAAEAGQLDVLINNAGIPGPRKDVRDLTADDFHQVFDLNVYGPVRMIRRFLPLLERSDNPVVVNVSSGLGSIATSVDPAAHSDVVPVWVPAPAYGASKAALNMLTVQYARQLPDLRINTVDPGYTATDFNGRTGYQTVEEGAEIIVRLATITPDGPTAEYLSLHGTVPW</sequence>
<dbReference type="AlphaFoldDB" id="A0A4R7ZQC7"/>
<comment type="similarity">
    <text evidence="1 4">Belongs to the short-chain dehydrogenases/reductases (SDR) family.</text>
</comment>
<dbReference type="OrthoDB" id="9781117at2"/>
<comment type="caution">
    <text evidence="5">The sequence shown here is derived from an EMBL/GenBank/DDBJ whole genome shotgun (WGS) entry which is preliminary data.</text>
</comment>
<dbReference type="EMBL" id="SODF01000002">
    <property type="protein sequence ID" value="TDW17540.1"/>
    <property type="molecule type" value="Genomic_DNA"/>
</dbReference>
<evidence type="ECO:0000313" key="5">
    <source>
        <dbReference type="EMBL" id="TDW17540.1"/>
    </source>
</evidence>
<evidence type="ECO:0000256" key="4">
    <source>
        <dbReference type="RuleBase" id="RU000363"/>
    </source>
</evidence>
<name>A0A4R7ZQC7_9ACTN</name>
<dbReference type="PANTHER" id="PTHR43490">
    <property type="entry name" value="(+)-NEOMENTHOL DEHYDROGENASE"/>
    <property type="match status" value="1"/>
</dbReference>
<proteinExistence type="inferred from homology"/>
<dbReference type="Pfam" id="PF00106">
    <property type="entry name" value="adh_short"/>
    <property type="match status" value="1"/>
</dbReference>
<dbReference type="PRINTS" id="PR00080">
    <property type="entry name" value="SDRFAMILY"/>
</dbReference>
<organism evidence="5 6">
    <name type="scientific">Kribbella kalugense</name>
    <dbReference type="NCBI Taxonomy" id="2512221"/>
    <lineage>
        <taxon>Bacteria</taxon>
        <taxon>Bacillati</taxon>
        <taxon>Actinomycetota</taxon>
        <taxon>Actinomycetes</taxon>
        <taxon>Propionibacteriales</taxon>
        <taxon>Kribbellaceae</taxon>
        <taxon>Kribbella</taxon>
    </lineage>
</organism>
<keyword evidence="6" id="KW-1185">Reference proteome</keyword>
<dbReference type="RefSeq" id="WP_134120636.1">
    <property type="nucleotide sequence ID" value="NZ_SODF01000002.1"/>
</dbReference>
<evidence type="ECO:0000256" key="1">
    <source>
        <dbReference type="ARBA" id="ARBA00006484"/>
    </source>
</evidence>
<keyword evidence="3" id="KW-0560">Oxidoreductase</keyword>
<reference evidence="5 6" key="1">
    <citation type="submission" date="2019-03" db="EMBL/GenBank/DDBJ databases">
        <title>Genomic Encyclopedia of Type Strains, Phase III (KMG-III): the genomes of soil and plant-associated and newly described type strains.</title>
        <authorList>
            <person name="Whitman W."/>
        </authorList>
    </citation>
    <scope>NUCLEOTIDE SEQUENCE [LARGE SCALE GENOMIC DNA]</scope>
    <source>
        <strain evidence="5 6">VKM Ac-2570</strain>
    </source>
</reference>
<accession>A0A4R7ZQC7</accession>
<dbReference type="Gene3D" id="3.40.50.720">
    <property type="entry name" value="NAD(P)-binding Rossmann-like Domain"/>
    <property type="match status" value="1"/>
</dbReference>
<dbReference type="SUPFAM" id="SSF51735">
    <property type="entry name" value="NAD(P)-binding Rossmann-fold domains"/>
    <property type="match status" value="1"/>
</dbReference>
<dbReference type="InterPro" id="IPR002347">
    <property type="entry name" value="SDR_fam"/>
</dbReference>
<dbReference type="PRINTS" id="PR00081">
    <property type="entry name" value="GDHRDH"/>
</dbReference>
<dbReference type="PANTHER" id="PTHR43490:SF99">
    <property type="entry name" value="SHORT-CHAIN DEHYDROGENASE_REDUCTASE"/>
    <property type="match status" value="1"/>
</dbReference>
<evidence type="ECO:0000256" key="3">
    <source>
        <dbReference type="ARBA" id="ARBA00023002"/>
    </source>
</evidence>
<evidence type="ECO:0000313" key="6">
    <source>
        <dbReference type="Proteomes" id="UP000295447"/>
    </source>
</evidence>
<dbReference type="InterPro" id="IPR036291">
    <property type="entry name" value="NAD(P)-bd_dom_sf"/>
</dbReference>